<dbReference type="EMBL" id="CP032624">
    <property type="protein sequence ID" value="AYG02448.1"/>
    <property type="molecule type" value="Genomic_DNA"/>
</dbReference>
<keyword evidence="6 8" id="KW-1133">Transmembrane helix</keyword>
<dbReference type="NCBIfam" id="NF037981">
    <property type="entry name" value="NCS2_1"/>
    <property type="match status" value="1"/>
</dbReference>
<evidence type="ECO:0000313" key="9">
    <source>
        <dbReference type="EMBL" id="AYG02448.1"/>
    </source>
</evidence>
<feature type="transmembrane region" description="Helical" evidence="8">
    <location>
        <begin position="210"/>
        <end position="229"/>
    </location>
</feature>
<feature type="transmembrane region" description="Helical" evidence="8">
    <location>
        <begin position="34"/>
        <end position="54"/>
    </location>
</feature>
<evidence type="ECO:0000256" key="4">
    <source>
        <dbReference type="ARBA" id="ARBA00022475"/>
    </source>
</evidence>
<feature type="transmembrane region" description="Helical" evidence="8">
    <location>
        <begin position="119"/>
        <end position="137"/>
    </location>
</feature>
<dbReference type="NCBIfam" id="TIGR00801">
    <property type="entry name" value="ncs2"/>
    <property type="match status" value="1"/>
</dbReference>
<feature type="transmembrane region" description="Helical" evidence="8">
    <location>
        <begin position="365"/>
        <end position="385"/>
    </location>
</feature>
<evidence type="ECO:0000256" key="2">
    <source>
        <dbReference type="ARBA" id="ARBA00008821"/>
    </source>
</evidence>
<keyword evidence="3" id="KW-0813">Transport</keyword>
<sequence>MTATNLTTGRRVGTRPEDEKYPIARSVGYGLQHVLSMFGGVIAVPLIIGGAAGLSPAQQALLVACALFISGASTLLQTLGVPYFGSQLPLVQGISFASVSTMITIIVNHGGGPKSLGVVYGAIIVAGVVGLIVAPFFSSIVRFFPPVVTGSIITVIGLSLLPTAAGWITGQPTITEAGKTVANPEYATAGNVGLGMLTLAIVLVLSKIPILSRFSVLLGLAIGTIIALFTGQTNFSAVGQSAVFAFPKPFAFGLPTFDFGAIVSMVIVALVIMVETTADLLAVSEIVGTRIDSRRVADGLRADMLSSVVAPVFNSFPTTAFAQNVGLVAISGVKSRFVVASGGAILVILGLFPVAASVVNVIPQPVLGGAGFVLFGTVAASGIRTLLKADFRDTNNLVIVAVSISMGAIPIVASGFWTHFPSWFVTIFSSGISAASISAVALNLFFNVFRPSAPPQPSGLAAAPPLQVSDEEIEVLSHGGGFNKGQPDTAAIRIINERDQSHDDASK</sequence>
<feature type="transmembrane region" description="Helical" evidence="8">
    <location>
        <begin position="143"/>
        <end position="165"/>
    </location>
</feature>
<keyword evidence="4" id="KW-1003">Cell membrane</keyword>
<dbReference type="PROSITE" id="PS01116">
    <property type="entry name" value="XANTH_URACIL_PERMASE"/>
    <property type="match status" value="1"/>
</dbReference>
<feature type="transmembrane region" description="Helical" evidence="8">
    <location>
        <begin position="250"/>
        <end position="274"/>
    </location>
</feature>
<feature type="transmembrane region" description="Helical" evidence="8">
    <location>
        <begin position="186"/>
        <end position="204"/>
    </location>
</feature>
<comment type="subcellular location">
    <subcellularLocation>
        <location evidence="1">Cell membrane</location>
        <topology evidence="1">Multi-pass membrane protein</topology>
    </subcellularLocation>
</comment>
<evidence type="ECO:0000256" key="8">
    <source>
        <dbReference type="SAM" id="Phobius"/>
    </source>
</evidence>
<evidence type="ECO:0000256" key="7">
    <source>
        <dbReference type="ARBA" id="ARBA00023136"/>
    </source>
</evidence>
<evidence type="ECO:0000256" key="5">
    <source>
        <dbReference type="ARBA" id="ARBA00022692"/>
    </source>
</evidence>
<dbReference type="KEGG" id="gry:D7I44_02130"/>
<proteinExistence type="inferred from homology"/>
<keyword evidence="10" id="KW-1185">Reference proteome</keyword>
<dbReference type="InterPro" id="IPR017588">
    <property type="entry name" value="UacT-like"/>
</dbReference>
<dbReference type="RefSeq" id="WP_120787982.1">
    <property type="nucleotide sequence ID" value="NZ_CP032624.1"/>
</dbReference>
<dbReference type="OrthoDB" id="9805749at2"/>
<dbReference type="PANTHER" id="PTHR42810:SF4">
    <property type="entry name" value="URIC ACID TRANSPORTER UACT"/>
    <property type="match status" value="1"/>
</dbReference>
<dbReference type="InterPro" id="IPR006042">
    <property type="entry name" value="Xan_ur_permease"/>
</dbReference>
<protein>
    <submittedName>
        <fullName evidence="9">Purine permease</fullName>
    </submittedName>
</protein>
<name>A0A387BIC9_9MICO</name>
<dbReference type="GO" id="GO:0005886">
    <property type="term" value="C:plasma membrane"/>
    <property type="evidence" value="ECO:0007669"/>
    <property type="project" value="UniProtKB-SubCell"/>
</dbReference>
<dbReference type="Pfam" id="PF00860">
    <property type="entry name" value="Xan_ur_permease"/>
    <property type="match status" value="1"/>
</dbReference>
<dbReference type="Proteomes" id="UP000275069">
    <property type="component" value="Chromosome"/>
</dbReference>
<dbReference type="GO" id="GO:0042907">
    <property type="term" value="F:xanthine transmembrane transporter activity"/>
    <property type="evidence" value="ECO:0007669"/>
    <property type="project" value="TreeGrafter"/>
</dbReference>
<dbReference type="AlphaFoldDB" id="A0A387BIC9"/>
<feature type="transmembrane region" description="Helical" evidence="8">
    <location>
        <begin position="90"/>
        <end position="107"/>
    </location>
</feature>
<accession>A0A387BIC9</accession>
<feature type="transmembrane region" description="Helical" evidence="8">
    <location>
        <begin position="61"/>
        <end position="84"/>
    </location>
</feature>
<keyword evidence="7 8" id="KW-0472">Membrane</keyword>
<keyword evidence="5 8" id="KW-0812">Transmembrane</keyword>
<evidence type="ECO:0000256" key="1">
    <source>
        <dbReference type="ARBA" id="ARBA00004651"/>
    </source>
</evidence>
<dbReference type="NCBIfam" id="TIGR03173">
    <property type="entry name" value="pbuX"/>
    <property type="match status" value="1"/>
</dbReference>
<feature type="transmembrane region" description="Helical" evidence="8">
    <location>
        <begin position="423"/>
        <end position="446"/>
    </location>
</feature>
<organism evidence="9 10">
    <name type="scientific">Gryllotalpicola protaetiae</name>
    <dbReference type="NCBI Taxonomy" id="2419771"/>
    <lineage>
        <taxon>Bacteria</taxon>
        <taxon>Bacillati</taxon>
        <taxon>Actinomycetota</taxon>
        <taxon>Actinomycetes</taxon>
        <taxon>Micrococcales</taxon>
        <taxon>Microbacteriaceae</taxon>
        <taxon>Gryllotalpicola</taxon>
    </lineage>
</organism>
<feature type="transmembrane region" description="Helical" evidence="8">
    <location>
        <begin position="397"/>
        <end position="417"/>
    </location>
</feature>
<gene>
    <name evidence="9" type="ORF">D7I44_02130</name>
</gene>
<feature type="transmembrane region" description="Helical" evidence="8">
    <location>
        <begin position="308"/>
        <end position="330"/>
    </location>
</feature>
<evidence type="ECO:0000313" key="10">
    <source>
        <dbReference type="Proteomes" id="UP000275069"/>
    </source>
</evidence>
<feature type="transmembrane region" description="Helical" evidence="8">
    <location>
        <begin position="337"/>
        <end position="359"/>
    </location>
</feature>
<comment type="similarity">
    <text evidence="2">Belongs to the nucleobase:cation symporter-2 (NCS2) (TC 2.A.40) family.</text>
</comment>
<evidence type="ECO:0000256" key="3">
    <source>
        <dbReference type="ARBA" id="ARBA00022448"/>
    </source>
</evidence>
<dbReference type="PANTHER" id="PTHR42810">
    <property type="entry name" value="PURINE PERMEASE C1399.01C-RELATED"/>
    <property type="match status" value="1"/>
</dbReference>
<evidence type="ECO:0000256" key="6">
    <source>
        <dbReference type="ARBA" id="ARBA00022989"/>
    </source>
</evidence>
<dbReference type="InterPro" id="IPR006043">
    <property type="entry name" value="NCS2"/>
</dbReference>
<reference evidence="9 10" key="1">
    <citation type="submission" date="2018-09" db="EMBL/GenBank/DDBJ databases">
        <title>Genome sequencing of strain 2DFW10M-5.</title>
        <authorList>
            <person name="Heo J."/>
            <person name="Kim S.-J."/>
            <person name="Kwon S.-W."/>
        </authorList>
    </citation>
    <scope>NUCLEOTIDE SEQUENCE [LARGE SCALE GENOMIC DNA]</scope>
    <source>
        <strain evidence="9 10">2DFW10M-5</strain>
    </source>
</reference>